<accession>O46012</accession>
<dbReference type="AGR" id="WB:WBGene00005394"/>
<gene>
    <name evidence="2 4" type="primary">srh-179</name>
    <name evidence="2" type="ORF">CELE_ZK228.7</name>
    <name evidence="4" type="ORF">ZK228.7</name>
</gene>
<feature type="transmembrane region" description="Helical" evidence="1">
    <location>
        <begin position="274"/>
        <end position="293"/>
    </location>
</feature>
<dbReference type="EMBL" id="BX284605">
    <property type="protein sequence ID" value="CAB04998.1"/>
    <property type="molecule type" value="Genomic_DNA"/>
</dbReference>
<dbReference type="RefSeq" id="NP_507618.1">
    <property type="nucleotide sequence ID" value="NM_075217.1"/>
</dbReference>
<feature type="transmembrane region" description="Helical" evidence="1">
    <location>
        <begin position="94"/>
        <end position="116"/>
    </location>
</feature>
<dbReference type="AlphaFoldDB" id="O46012"/>
<dbReference type="PhylomeDB" id="O46012"/>
<evidence type="ECO:0000256" key="1">
    <source>
        <dbReference type="SAM" id="Phobius"/>
    </source>
</evidence>
<dbReference type="GeneID" id="191254"/>
<dbReference type="PANTHER" id="PTHR22941">
    <property type="entry name" value="SERPENTINE RECEPTOR"/>
    <property type="match status" value="1"/>
</dbReference>
<dbReference type="KEGG" id="cel:CELE_ZK228.7"/>
<protein>
    <submittedName>
        <fullName evidence="2">Serpentine Receptor, class H</fullName>
    </submittedName>
</protein>
<keyword evidence="1" id="KW-1133">Transmembrane helix</keyword>
<dbReference type="SMR" id="O46012"/>
<dbReference type="InterPro" id="IPR053220">
    <property type="entry name" value="Nematode_rcpt-like_serp_H"/>
</dbReference>
<keyword evidence="3" id="KW-1185">Reference proteome</keyword>
<evidence type="ECO:0000313" key="4">
    <source>
        <dbReference type="WormBase" id="ZK228.7"/>
    </source>
</evidence>
<dbReference type="CTD" id="191254"/>
<keyword evidence="1" id="KW-0812">Transmembrane</keyword>
<feature type="transmembrane region" description="Helical" evidence="1">
    <location>
        <begin position="208"/>
        <end position="229"/>
    </location>
</feature>
<feature type="transmembrane region" description="Helical" evidence="1">
    <location>
        <begin position="236"/>
        <end position="262"/>
    </location>
</feature>
<dbReference type="PIR" id="T27793">
    <property type="entry name" value="T27793"/>
</dbReference>
<dbReference type="PaxDb" id="6239-ZK228.7"/>
<dbReference type="eggNOG" id="ENOG502SY7B">
    <property type="taxonomic scope" value="Eukaryota"/>
</dbReference>
<keyword evidence="2" id="KW-0675">Receptor</keyword>
<dbReference type="HOGENOM" id="CLU_042960_1_0_1"/>
<evidence type="ECO:0000313" key="3">
    <source>
        <dbReference type="Proteomes" id="UP000001940"/>
    </source>
</evidence>
<name>O46012_CAEEL</name>
<dbReference type="FunCoup" id="O46012">
    <property type="interactions" value="12"/>
</dbReference>
<keyword evidence="1" id="KW-0472">Membrane</keyword>
<reference evidence="2 3" key="1">
    <citation type="journal article" date="1998" name="Science">
        <title>Genome sequence of the nematode C. elegans: a platform for investigating biology.</title>
        <authorList>
            <consortium name="The C. elegans sequencing consortium"/>
            <person name="Sulson J.E."/>
            <person name="Waterston R."/>
        </authorList>
    </citation>
    <scope>NUCLEOTIDE SEQUENCE [LARGE SCALE GENOMIC DNA]</scope>
    <source>
        <strain evidence="2 3">Bristol N2</strain>
    </source>
</reference>
<organism evidence="2 3">
    <name type="scientific">Caenorhabditis elegans</name>
    <dbReference type="NCBI Taxonomy" id="6239"/>
    <lineage>
        <taxon>Eukaryota</taxon>
        <taxon>Metazoa</taxon>
        <taxon>Ecdysozoa</taxon>
        <taxon>Nematoda</taxon>
        <taxon>Chromadorea</taxon>
        <taxon>Rhabditida</taxon>
        <taxon>Rhabditina</taxon>
        <taxon>Rhabditomorpha</taxon>
        <taxon>Rhabditoidea</taxon>
        <taxon>Rhabditidae</taxon>
        <taxon>Peloderinae</taxon>
        <taxon>Caenorhabditis</taxon>
    </lineage>
</organism>
<sequence length="329" mass="36805">MCPETSSYLASDSFYAGILHIITTIGVPIHLFGAYIIIFKTPCKMQSVKAGLLFIHLVSATLDVFFSFLAAPVLTLPGCSGYPLGISLLLGIPTSIQVFIAVTLFGIIGVTIMLFFEDRYHRLINGHKSKNWIRIVYIVIHYTIALSYVMPTYVSAPDQDIGKIWMKQNVPCLPEEVLHRPGYFVIATDNTIPKTCLAFMLTLVMSQVFFYVGAIFWHLFHTISISAATNRLQKQFFLAICIQVFIPLLLLTLPSLYIVLAIWLEYYNQTTTNLAVTMIPLHGVLSTITMLMVHAPYRQATIDTFCGSSTTKSNSPQIRITGNELQTVF</sequence>
<feature type="transmembrane region" description="Helical" evidence="1">
    <location>
        <begin position="14"/>
        <end position="38"/>
    </location>
</feature>
<dbReference type="UCSC" id="ZK228.7">
    <property type="organism name" value="c. elegans"/>
</dbReference>
<proteinExistence type="predicted"/>
<dbReference type="PANTHER" id="PTHR22941:SF36">
    <property type="entry name" value="SERPENTINE RECEPTOR, CLASS H"/>
    <property type="match status" value="1"/>
</dbReference>
<feature type="transmembrane region" description="Helical" evidence="1">
    <location>
        <begin position="50"/>
        <end position="74"/>
    </location>
</feature>
<evidence type="ECO:0000313" key="2">
    <source>
        <dbReference type="EMBL" id="CAB04998.1"/>
    </source>
</evidence>
<dbReference type="InterPro" id="IPR019422">
    <property type="entry name" value="7TM_GPCR_serpentine_rcpt_Srh"/>
</dbReference>
<dbReference type="WormBase" id="ZK228.7">
    <property type="protein sequence ID" value="CE16716"/>
    <property type="gene ID" value="WBGene00005394"/>
    <property type="gene designation" value="srh-179"/>
</dbReference>
<dbReference type="Proteomes" id="UP000001940">
    <property type="component" value="Chromosome V"/>
</dbReference>
<dbReference type="InParanoid" id="O46012"/>
<feature type="transmembrane region" description="Helical" evidence="1">
    <location>
        <begin position="136"/>
        <end position="156"/>
    </location>
</feature>
<dbReference type="STRING" id="6239.ZK228.7.1"/>
<dbReference type="Pfam" id="PF10318">
    <property type="entry name" value="7TM_GPCR_Srh"/>
    <property type="match status" value="1"/>
</dbReference>